<dbReference type="HOGENOM" id="CLU_2952838_0_0_9"/>
<evidence type="ECO:0000256" key="1">
    <source>
        <dbReference type="ARBA" id="ARBA00001917"/>
    </source>
</evidence>
<protein>
    <recommendedName>
        <fullName evidence="2">FMN-dependent dehydrogenase domain-containing protein</fullName>
    </recommendedName>
</protein>
<feature type="domain" description="FMN-dependent dehydrogenase" evidence="2">
    <location>
        <begin position="18"/>
        <end position="51"/>
    </location>
</feature>
<name>B1I2I6_DESAP</name>
<keyword evidence="4" id="KW-1185">Reference proteome</keyword>
<evidence type="ECO:0000313" key="3">
    <source>
        <dbReference type="EMBL" id="ACA59217.1"/>
    </source>
</evidence>
<dbReference type="STRING" id="477974.Daud_0683"/>
<proteinExistence type="predicted"/>
<dbReference type="Proteomes" id="UP000008544">
    <property type="component" value="Chromosome"/>
</dbReference>
<reference evidence="3 4" key="2">
    <citation type="journal article" date="2008" name="Science">
        <title>Environmental genomics reveals a single-species ecosystem deep within Earth.</title>
        <authorList>
            <person name="Chivian D."/>
            <person name="Brodie E.L."/>
            <person name="Alm E.J."/>
            <person name="Culley D.E."/>
            <person name="Dehal P.S."/>
            <person name="Desantis T.Z."/>
            <person name="Gihring T.M."/>
            <person name="Lapidus A."/>
            <person name="Lin L.H."/>
            <person name="Lowry S.R."/>
            <person name="Moser D.P."/>
            <person name="Richardson P.M."/>
            <person name="Southam G."/>
            <person name="Wanger G."/>
            <person name="Pratt L.M."/>
            <person name="Andersen G.L."/>
            <person name="Hazen T.C."/>
            <person name="Brockman F.J."/>
            <person name="Arkin A.P."/>
            <person name="Onstott T.C."/>
        </authorList>
    </citation>
    <scope>NUCLEOTIDE SEQUENCE [LARGE SCALE GENOMIC DNA]</scope>
    <source>
        <strain evidence="3 4">MP104C</strain>
    </source>
</reference>
<dbReference type="eggNOG" id="COG1304">
    <property type="taxonomic scope" value="Bacteria"/>
</dbReference>
<evidence type="ECO:0000259" key="2">
    <source>
        <dbReference type="Pfam" id="PF01070"/>
    </source>
</evidence>
<dbReference type="InterPro" id="IPR000262">
    <property type="entry name" value="FMN-dep_DH"/>
</dbReference>
<sequence length="59" mass="6347">MPLPFPSGGKEMDGLPEKMTELPFILKGMMTAREAEMAVEIGAAGIVVSNHDHVHTNGR</sequence>
<dbReference type="GO" id="GO:0016491">
    <property type="term" value="F:oxidoreductase activity"/>
    <property type="evidence" value="ECO:0007669"/>
    <property type="project" value="InterPro"/>
</dbReference>
<dbReference type="AlphaFoldDB" id="B1I2I6"/>
<dbReference type="EMBL" id="CP000860">
    <property type="protein sequence ID" value="ACA59217.1"/>
    <property type="molecule type" value="Genomic_DNA"/>
</dbReference>
<dbReference type="Pfam" id="PF01070">
    <property type="entry name" value="FMN_dh"/>
    <property type="match status" value="1"/>
</dbReference>
<evidence type="ECO:0000313" key="4">
    <source>
        <dbReference type="Proteomes" id="UP000008544"/>
    </source>
</evidence>
<dbReference type="Gene3D" id="3.20.20.70">
    <property type="entry name" value="Aldolase class I"/>
    <property type="match status" value="1"/>
</dbReference>
<dbReference type="SUPFAM" id="SSF51412">
    <property type="entry name" value="Inosine monophosphate dehydrogenase (IMPDH)"/>
    <property type="match status" value="1"/>
</dbReference>
<dbReference type="KEGG" id="dau:Daud_0683"/>
<comment type="cofactor">
    <cofactor evidence="1">
        <name>FMN</name>
        <dbReference type="ChEBI" id="CHEBI:58210"/>
    </cofactor>
</comment>
<dbReference type="OrthoDB" id="9770452at2"/>
<reference evidence="4" key="1">
    <citation type="submission" date="2007-10" db="EMBL/GenBank/DDBJ databases">
        <title>Complete sequence of chromosome of Desulforudis audaxviator MP104C.</title>
        <authorList>
            <person name="Copeland A."/>
            <person name="Lucas S."/>
            <person name="Lapidus A."/>
            <person name="Barry K."/>
            <person name="Glavina del Rio T."/>
            <person name="Dalin E."/>
            <person name="Tice H."/>
            <person name="Bruce D."/>
            <person name="Pitluck S."/>
            <person name="Lowry S.R."/>
            <person name="Larimer F."/>
            <person name="Land M.L."/>
            <person name="Hauser L."/>
            <person name="Kyrpides N."/>
            <person name="Ivanova N.N."/>
            <person name="Richardson P."/>
        </authorList>
    </citation>
    <scope>NUCLEOTIDE SEQUENCE [LARGE SCALE GENOMIC DNA]</scope>
    <source>
        <strain evidence="4">MP104C</strain>
    </source>
</reference>
<gene>
    <name evidence="3" type="ordered locus">Daud_0683</name>
</gene>
<organism evidence="3 4">
    <name type="scientific">Desulforudis audaxviator (strain MP104C)</name>
    <dbReference type="NCBI Taxonomy" id="477974"/>
    <lineage>
        <taxon>Bacteria</taxon>
        <taxon>Bacillati</taxon>
        <taxon>Bacillota</taxon>
        <taxon>Clostridia</taxon>
        <taxon>Thermoanaerobacterales</taxon>
        <taxon>Candidatus Desulforudaceae</taxon>
        <taxon>Candidatus Desulforudis</taxon>
    </lineage>
</organism>
<dbReference type="InterPro" id="IPR013785">
    <property type="entry name" value="Aldolase_TIM"/>
</dbReference>
<accession>B1I2I6</accession>